<dbReference type="EMBL" id="UYRU01001278">
    <property type="protein sequence ID" value="VDK31396.1"/>
    <property type="molecule type" value="Genomic_DNA"/>
</dbReference>
<reference evidence="1 2" key="1">
    <citation type="submission" date="2018-11" db="EMBL/GenBank/DDBJ databases">
        <authorList>
            <consortium name="Pathogen Informatics"/>
        </authorList>
    </citation>
    <scope>NUCLEOTIDE SEQUENCE [LARGE SCALE GENOMIC DNA]</scope>
</reference>
<protein>
    <submittedName>
        <fullName evidence="1">Uncharacterized protein</fullName>
    </submittedName>
</protein>
<accession>A0A3P6NWQ8</accession>
<organism evidence="1 2">
    <name type="scientific">Dibothriocephalus latus</name>
    <name type="common">Fish tapeworm</name>
    <name type="synonym">Diphyllobothrium latum</name>
    <dbReference type="NCBI Taxonomy" id="60516"/>
    <lineage>
        <taxon>Eukaryota</taxon>
        <taxon>Metazoa</taxon>
        <taxon>Spiralia</taxon>
        <taxon>Lophotrochozoa</taxon>
        <taxon>Platyhelminthes</taxon>
        <taxon>Cestoda</taxon>
        <taxon>Eucestoda</taxon>
        <taxon>Diphyllobothriidea</taxon>
        <taxon>Diphyllobothriidae</taxon>
        <taxon>Dibothriocephalus</taxon>
    </lineage>
</organism>
<keyword evidence="2" id="KW-1185">Reference proteome</keyword>
<dbReference type="OrthoDB" id="6225314at2759"/>
<gene>
    <name evidence="1" type="ORF">DILT_LOCUS328</name>
</gene>
<evidence type="ECO:0000313" key="1">
    <source>
        <dbReference type="EMBL" id="VDK31396.1"/>
    </source>
</evidence>
<dbReference type="AlphaFoldDB" id="A0A3P6NWQ8"/>
<name>A0A3P6NWQ8_DIBLA</name>
<sequence>MDTLFSVDDLAESEAQSFCHSNNQHSTGSTSLLSTVAQNIPISSGLCNGVEMLFNPSIWFPGSTVQASSSEELLFNTDEKAGRILWTNCVSAWIEEFDIDGDYLRHIEAPLM</sequence>
<evidence type="ECO:0000313" key="2">
    <source>
        <dbReference type="Proteomes" id="UP000281553"/>
    </source>
</evidence>
<proteinExistence type="predicted"/>
<dbReference type="Proteomes" id="UP000281553">
    <property type="component" value="Unassembled WGS sequence"/>
</dbReference>